<keyword evidence="2" id="KW-0479">Metal-binding</keyword>
<keyword evidence="3" id="KW-0408">Iron</keyword>
<organism evidence="6 7">
    <name type="scientific">Xylocopa violacea</name>
    <name type="common">Violet carpenter bee</name>
    <name type="synonym">Apis violacea</name>
    <dbReference type="NCBI Taxonomy" id="135666"/>
    <lineage>
        <taxon>Eukaryota</taxon>
        <taxon>Metazoa</taxon>
        <taxon>Ecdysozoa</taxon>
        <taxon>Arthropoda</taxon>
        <taxon>Hexapoda</taxon>
        <taxon>Insecta</taxon>
        <taxon>Pterygota</taxon>
        <taxon>Neoptera</taxon>
        <taxon>Endopterygota</taxon>
        <taxon>Hymenoptera</taxon>
        <taxon>Apocrita</taxon>
        <taxon>Aculeata</taxon>
        <taxon>Apoidea</taxon>
        <taxon>Anthophila</taxon>
        <taxon>Apidae</taxon>
        <taxon>Xylocopa</taxon>
        <taxon>Xylocopa</taxon>
    </lineage>
</organism>
<dbReference type="PRINTS" id="PR00363">
    <property type="entry name" value="CYTOCHROMEB5"/>
</dbReference>
<sequence length="189" mass="21651">MWKQSAILVHGRGKSFFDQQFNCFFWLEDHGRSQKRDDIMIEGVDLLDRGFETLATRDIKPQQTGFLDLEKPVEQPRRVSKPEENNTTDDVQLKQLRTIALDEVAWHDTPDNCWVVVHDFVYDCTELLRSHPGGSDVILEYAGRDATLAFVGTGHSATARLSLERHLIGELPPEERIFRVPNGVKIFGF</sequence>
<dbReference type="PANTHER" id="PTHR19359">
    <property type="entry name" value="CYTOCHROME B5"/>
    <property type="match status" value="1"/>
</dbReference>
<dbReference type="EMBL" id="CAXAJV020001286">
    <property type="protein sequence ID" value="CAL7935952.1"/>
    <property type="molecule type" value="Genomic_DNA"/>
</dbReference>
<evidence type="ECO:0000313" key="7">
    <source>
        <dbReference type="Proteomes" id="UP001642520"/>
    </source>
</evidence>
<dbReference type="PROSITE" id="PS50255">
    <property type="entry name" value="CYTOCHROME_B5_2"/>
    <property type="match status" value="1"/>
</dbReference>
<dbReference type="SUPFAM" id="SSF55856">
    <property type="entry name" value="Cytochrome b5-like heme/steroid binding domain"/>
    <property type="match status" value="1"/>
</dbReference>
<dbReference type="InterPro" id="IPR036400">
    <property type="entry name" value="Cyt_B5-like_heme/steroid_sf"/>
</dbReference>
<evidence type="ECO:0000256" key="1">
    <source>
        <dbReference type="ARBA" id="ARBA00022617"/>
    </source>
</evidence>
<dbReference type="Proteomes" id="UP001642520">
    <property type="component" value="Unassembled WGS sequence"/>
</dbReference>
<dbReference type="PANTHER" id="PTHR19359:SF41">
    <property type="entry name" value="GEO08203P1"/>
    <property type="match status" value="1"/>
</dbReference>
<evidence type="ECO:0000256" key="3">
    <source>
        <dbReference type="ARBA" id="ARBA00023004"/>
    </source>
</evidence>
<proteinExistence type="inferred from homology"/>
<reference evidence="6 7" key="1">
    <citation type="submission" date="2024-08" db="EMBL/GenBank/DDBJ databases">
        <authorList>
            <person name="Will J Nash"/>
            <person name="Angela Man"/>
            <person name="Seanna McTaggart"/>
            <person name="Kendall Baker"/>
            <person name="Tom Barker"/>
            <person name="Leah Catchpole"/>
            <person name="Alex Durrant"/>
            <person name="Karim Gharbi"/>
            <person name="Naomi Irish"/>
            <person name="Gemy Kaithakottil"/>
            <person name="Debby Ku"/>
            <person name="Aaliyah Providence"/>
            <person name="Felix Shaw"/>
            <person name="David Swarbreck"/>
            <person name="Chris Watkins"/>
            <person name="Ann M. McCartney"/>
            <person name="Giulio Formenti"/>
            <person name="Alice Mouton"/>
            <person name="Noel Vella"/>
            <person name="Bjorn M von Reumont"/>
            <person name="Adriana Vella"/>
            <person name="Wilfried Haerty"/>
        </authorList>
    </citation>
    <scope>NUCLEOTIDE SEQUENCE [LARGE SCALE GENOMIC DNA]</scope>
</reference>
<dbReference type="Pfam" id="PF00173">
    <property type="entry name" value="Cyt-b5"/>
    <property type="match status" value="1"/>
</dbReference>
<dbReference type="SMART" id="SM01117">
    <property type="entry name" value="Cyt-b5"/>
    <property type="match status" value="1"/>
</dbReference>
<protein>
    <recommendedName>
        <fullName evidence="5">Cytochrome b5 heme-binding domain-containing protein</fullName>
    </recommendedName>
</protein>
<accession>A0ABP1N4P7</accession>
<evidence type="ECO:0000259" key="5">
    <source>
        <dbReference type="PROSITE" id="PS50255"/>
    </source>
</evidence>
<comment type="caution">
    <text evidence="6">The sequence shown here is derived from an EMBL/GenBank/DDBJ whole genome shotgun (WGS) entry which is preliminary data.</text>
</comment>
<evidence type="ECO:0000256" key="2">
    <source>
        <dbReference type="ARBA" id="ARBA00022723"/>
    </source>
</evidence>
<keyword evidence="1" id="KW-0349">Heme</keyword>
<feature type="domain" description="Cytochrome b5 heme-binding" evidence="5">
    <location>
        <begin position="96"/>
        <end position="172"/>
    </location>
</feature>
<comment type="similarity">
    <text evidence="4">Belongs to the cytochrome b5 family.</text>
</comment>
<evidence type="ECO:0000256" key="4">
    <source>
        <dbReference type="ARBA" id="ARBA00038168"/>
    </source>
</evidence>
<gene>
    <name evidence="6" type="ORF">XYLVIOL_LOCUS1909</name>
</gene>
<keyword evidence="7" id="KW-1185">Reference proteome</keyword>
<dbReference type="InterPro" id="IPR050668">
    <property type="entry name" value="Cytochrome_b5"/>
</dbReference>
<name>A0ABP1N4P7_XYLVO</name>
<evidence type="ECO:0000313" key="6">
    <source>
        <dbReference type="EMBL" id="CAL7935952.1"/>
    </source>
</evidence>
<dbReference type="Gene3D" id="3.10.120.10">
    <property type="entry name" value="Cytochrome b5-like heme/steroid binding domain"/>
    <property type="match status" value="1"/>
</dbReference>
<dbReference type="InterPro" id="IPR001199">
    <property type="entry name" value="Cyt_B5-like_heme/steroid-bd"/>
</dbReference>